<evidence type="ECO:0000313" key="1">
    <source>
        <dbReference type="EMBL" id="KAJ1677531.1"/>
    </source>
</evidence>
<protein>
    <submittedName>
        <fullName evidence="1">Uncharacterized protein</fullName>
    </submittedName>
</protein>
<reference evidence="1" key="1">
    <citation type="submission" date="2022-06" db="EMBL/GenBank/DDBJ databases">
        <title>Phylogenomic reconstructions and comparative analyses of Kickxellomycotina fungi.</title>
        <authorList>
            <person name="Reynolds N.K."/>
            <person name="Stajich J.E."/>
            <person name="Barry K."/>
            <person name="Grigoriev I.V."/>
            <person name="Crous P."/>
            <person name="Smith M.E."/>
        </authorList>
    </citation>
    <scope>NUCLEOTIDE SEQUENCE</scope>
    <source>
        <strain evidence="1">RSA 2271</strain>
    </source>
</reference>
<accession>A0ACC1HQC1</accession>
<keyword evidence="2" id="KW-1185">Reference proteome</keyword>
<organism evidence="1 2">
    <name type="scientific">Spiromyces aspiralis</name>
    <dbReference type="NCBI Taxonomy" id="68401"/>
    <lineage>
        <taxon>Eukaryota</taxon>
        <taxon>Fungi</taxon>
        <taxon>Fungi incertae sedis</taxon>
        <taxon>Zoopagomycota</taxon>
        <taxon>Kickxellomycotina</taxon>
        <taxon>Kickxellomycetes</taxon>
        <taxon>Kickxellales</taxon>
        <taxon>Kickxellaceae</taxon>
        <taxon>Spiromyces</taxon>
    </lineage>
</organism>
<name>A0ACC1HQC1_9FUNG</name>
<dbReference type="EMBL" id="JAMZIH010002313">
    <property type="protein sequence ID" value="KAJ1677531.1"/>
    <property type="molecule type" value="Genomic_DNA"/>
</dbReference>
<comment type="caution">
    <text evidence="1">The sequence shown here is derived from an EMBL/GenBank/DDBJ whole genome shotgun (WGS) entry which is preliminary data.</text>
</comment>
<proteinExistence type="predicted"/>
<sequence>VAIDDVGGVPVLPRTLLRLVVDGEGGDDIEKSKLTGSGELSRRDISPCSAEVLICENNSGSAFVVMLSPFDTAAATDEEIVDGIPAM</sequence>
<feature type="non-terminal residue" evidence="1">
    <location>
        <position position="87"/>
    </location>
</feature>
<dbReference type="Proteomes" id="UP001145114">
    <property type="component" value="Unassembled WGS sequence"/>
</dbReference>
<gene>
    <name evidence="1" type="ORF">EV182_005973</name>
</gene>
<feature type="non-terminal residue" evidence="1">
    <location>
        <position position="1"/>
    </location>
</feature>
<evidence type="ECO:0000313" key="2">
    <source>
        <dbReference type="Proteomes" id="UP001145114"/>
    </source>
</evidence>